<dbReference type="InterPro" id="IPR003418">
    <property type="entry name" value="Fumarate_red_D"/>
</dbReference>
<keyword evidence="3 5" id="KW-1133">Transmembrane helix</keyword>
<evidence type="ECO:0000256" key="3">
    <source>
        <dbReference type="ARBA" id="ARBA00022989"/>
    </source>
</evidence>
<feature type="transmembrane region" description="Helical" evidence="5">
    <location>
        <begin position="20"/>
        <end position="39"/>
    </location>
</feature>
<dbReference type="SUPFAM" id="SSF81343">
    <property type="entry name" value="Fumarate reductase respiratory complex transmembrane subunits"/>
    <property type="match status" value="1"/>
</dbReference>
<dbReference type="GO" id="GO:0006106">
    <property type="term" value="P:fumarate metabolic process"/>
    <property type="evidence" value="ECO:0007669"/>
    <property type="project" value="InterPro"/>
</dbReference>
<evidence type="ECO:0000313" key="6">
    <source>
        <dbReference type="EMBL" id="MBB6210525.1"/>
    </source>
</evidence>
<keyword evidence="4 5" id="KW-0472">Membrane</keyword>
<dbReference type="Proteomes" id="UP000544872">
    <property type="component" value="Unassembled WGS sequence"/>
</dbReference>
<evidence type="ECO:0000256" key="2">
    <source>
        <dbReference type="ARBA" id="ARBA00022692"/>
    </source>
</evidence>
<gene>
    <name evidence="6" type="ORF">FHS48_001941</name>
</gene>
<dbReference type="InterPro" id="IPR034804">
    <property type="entry name" value="SQR/QFR_C/D"/>
</dbReference>
<dbReference type="RefSeq" id="WP_184263358.1">
    <property type="nucleotide sequence ID" value="NZ_JACIIX010000006.1"/>
</dbReference>
<reference evidence="6 7" key="1">
    <citation type="submission" date="2020-08" db="EMBL/GenBank/DDBJ databases">
        <title>Genomic Encyclopedia of Type Strains, Phase IV (KMG-IV): sequencing the most valuable type-strain genomes for metagenomic binning, comparative biology and taxonomic classification.</title>
        <authorList>
            <person name="Goeker M."/>
        </authorList>
    </citation>
    <scope>NUCLEOTIDE SEQUENCE [LARGE SCALE GENOMIC DNA]</scope>
    <source>
        <strain evidence="6 7">DSM 11590</strain>
    </source>
</reference>
<dbReference type="Pfam" id="PF02313">
    <property type="entry name" value="Fumarate_red_D"/>
    <property type="match status" value="1"/>
</dbReference>
<comment type="caution">
    <text evidence="6">The sequence shown here is derived from an EMBL/GenBank/DDBJ whole genome shotgun (WGS) entry which is preliminary data.</text>
</comment>
<organism evidence="6 7">
    <name type="scientific">Novispirillum itersonii</name>
    <name type="common">Aquaspirillum itersonii</name>
    <dbReference type="NCBI Taxonomy" id="189"/>
    <lineage>
        <taxon>Bacteria</taxon>
        <taxon>Pseudomonadati</taxon>
        <taxon>Pseudomonadota</taxon>
        <taxon>Alphaproteobacteria</taxon>
        <taxon>Rhodospirillales</taxon>
        <taxon>Novispirillaceae</taxon>
        <taxon>Novispirillum</taxon>
    </lineage>
</organism>
<feature type="transmembrane region" description="Helical" evidence="5">
    <location>
        <begin position="94"/>
        <end position="117"/>
    </location>
</feature>
<accession>A0A7X0DM01</accession>
<evidence type="ECO:0000256" key="5">
    <source>
        <dbReference type="SAM" id="Phobius"/>
    </source>
</evidence>
<evidence type="ECO:0000256" key="1">
    <source>
        <dbReference type="ARBA" id="ARBA00022475"/>
    </source>
</evidence>
<keyword evidence="7" id="KW-1185">Reference proteome</keyword>
<feature type="transmembrane region" description="Helical" evidence="5">
    <location>
        <begin position="51"/>
        <end position="74"/>
    </location>
</feature>
<dbReference type="NCBIfam" id="NF003977">
    <property type="entry name" value="PRK05470.1-1"/>
    <property type="match status" value="1"/>
</dbReference>
<protein>
    <submittedName>
        <fullName evidence="6">Fumarate reductase subunit D</fullName>
    </submittedName>
</protein>
<sequence>MARSSKPIVWLPFAAGGTLSAFLLPALIIVTGILVPLGLASGAFSYGTMRAFAASLIGKVILAGVILPCLWHGAHRLRMTLQDLFLRGEDGHRIAGALCYGIGAVLTLLCGAALLTVW</sequence>
<name>A0A7X0DM01_NOVIT</name>
<keyword evidence="1" id="KW-1003">Cell membrane</keyword>
<dbReference type="GO" id="GO:0016020">
    <property type="term" value="C:membrane"/>
    <property type="evidence" value="ECO:0007669"/>
    <property type="project" value="InterPro"/>
</dbReference>
<keyword evidence="2 5" id="KW-0812">Transmembrane</keyword>
<evidence type="ECO:0000256" key="4">
    <source>
        <dbReference type="ARBA" id="ARBA00023136"/>
    </source>
</evidence>
<dbReference type="EMBL" id="JACIIX010000006">
    <property type="protein sequence ID" value="MBB6210525.1"/>
    <property type="molecule type" value="Genomic_DNA"/>
</dbReference>
<dbReference type="AlphaFoldDB" id="A0A7X0DM01"/>
<dbReference type="Gene3D" id="1.20.1300.10">
    <property type="entry name" value="Fumarate reductase/succinate dehydrogenase, transmembrane subunit"/>
    <property type="match status" value="1"/>
</dbReference>
<evidence type="ECO:0000313" key="7">
    <source>
        <dbReference type="Proteomes" id="UP000544872"/>
    </source>
</evidence>
<proteinExistence type="inferred from homology"/>
<dbReference type="HAMAP" id="MF_00709">
    <property type="entry name" value="Fumarate_red_D"/>
    <property type="match status" value="1"/>
</dbReference>